<sequence>MDVSLYGSGLPVESNKNKGEETMMIKRELMKGKEKMNDRAPRGQLATPAAPGDRAVNEREHFCFSFLKPPQVDGSHSEQVRSRNEIRNRFLVHWGWEAKEGLRQTQEALMRGRRSLNTNNG</sequence>
<organism evidence="2 3">
    <name type="scientific">Trichonephila clavipes</name>
    <name type="common">Golden silk orbweaver</name>
    <name type="synonym">Nephila clavipes</name>
    <dbReference type="NCBI Taxonomy" id="2585209"/>
    <lineage>
        <taxon>Eukaryota</taxon>
        <taxon>Metazoa</taxon>
        <taxon>Ecdysozoa</taxon>
        <taxon>Arthropoda</taxon>
        <taxon>Chelicerata</taxon>
        <taxon>Arachnida</taxon>
        <taxon>Araneae</taxon>
        <taxon>Araneomorphae</taxon>
        <taxon>Entelegynae</taxon>
        <taxon>Araneoidea</taxon>
        <taxon>Nephilidae</taxon>
        <taxon>Trichonephila</taxon>
    </lineage>
</organism>
<protein>
    <submittedName>
        <fullName evidence="2">Uncharacterized protein</fullName>
    </submittedName>
</protein>
<feature type="region of interest" description="Disordered" evidence="1">
    <location>
        <begin position="32"/>
        <end position="54"/>
    </location>
</feature>
<comment type="caution">
    <text evidence="2">The sequence shown here is derived from an EMBL/GenBank/DDBJ whole genome shotgun (WGS) entry which is preliminary data.</text>
</comment>
<dbReference type="AlphaFoldDB" id="A0A8X6VA21"/>
<gene>
    <name evidence="2" type="ORF">TNCV_1501121</name>
</gene>
<evidence type="ECO:0000313" key="3">
    <source>
        <dbReference type="Proteomes" id="UP000887159"/>
    </source>
</evidence>
<dbReference type="EMBL" id="BMAU01021203">
    <property type="protein sequence ID" value="GFX98534.1"/>
    <property type="molecule type" value="Genomic_DNA"/>
</dbReference>
<reference evidence="2" key="1">
    <citation type="submission" date="2020-08" db="EMBL/GenBank/DDBJ databases">
        <title>Multicomponent nature underlies the extraordinary mechanical properties of spider dragline silk.</title>
        <authorList>
            <person name="Kono N."/>
            <person name="Nakamura H."/>
            <person name="Mori M."/>
            <person name="Yoshida Y."/>
            <person name="Ohtoshi R."/>
            <person name="Malay A.D."/>
            <person name="Moran D.A.P."/>
            <person name="Tomita M."/>
            <person name="Numata K."/>
            <person name="Arakawa K."/>
        </authorList>
    </citation>
    <scope>NUCLEOTIDE SEQUENCE</scope>
</reference>
<accession>A0A8X6VA21</accession>
<evidence type="ECO:0000313" key="2">
    <source>
        <dbReference type="EMBL" id="GFX98534.1"/>
    </source>
</evidence>
<feature type="compositionally biased region" description="Basic and acidic residues" evidence="1">
    <location>
        <begin position="32"/>
        <end position="41"/>
    </location>
</feature>
<name>A0A8X6VA21_TRICX</name>
<dbReference type="Proteomes" id="UP000887159">
    <property type="component" value="Unassembled WGS sequence"/>
</dbReference>
<evidence type="ECO:0000256" key="1">
    <source>
        <dbReference type="SAM" id="MobiDB-lite"/>
    </source>
</evidence>
<proteinExistence type="predicted"/>
<keyword evidence="3" id="KW-1185">Reference proteome</keyword>